<dbReference type="EMBL" id="SEKV01000264">
    <property type="protein sequence ID" value="TFY60234.1"/>
    <property type="molecule type" value="Genomic_DNA"/>
</dbReference>
<protein>
    <submittedName>
        <fullName evidence="2">Uncharacterized protein</fullName>
    </submittedName>
</protein>
<organism evidence="2 3">
    <name type="scientific">Rhodofomes roseus</name>
    <dbReference type="NCBI Taxonomy" id="34475"/>
    <lineage>
        <taxon>Eukaryota</taxon>
        <taxon>Fungi</taxon>
        <taxon>Dikarya</taxon>
        <taxon>Basidiomycota</taxon>
        <taxon>Agaricomycotina</taxon>
        <taxon>Agaricomycetes</taxon>
        <taxon>Polyporales</taxon>
        <taxon>Rhodofomes</taxon>
    </lineage>
</organism>
<feature type="region of interest" description="Disordered" evidence="1">
    <location>
        <begin position="1"/>
        <end position="47"/>
    </location>
</feature>
<dbReference type="Proteomes" id="UP000298390">
    <property type="component" value="Unassembled WGS sequence"/>
</dbReference>
<accession>A0A4Y9YCI7</accession>
<name>A0A4Y9YCI7_9APHY</name>
<comment type="caution">
    <text evidence="2">The sequence shown here is derived from an EMBL/GenBank/DDBJ whole genome shotgun (WGS) entry which is preliminary data.</text>
</comment>
<gene>
    <name evidence="2" type="ORF">EVJ58_g5284</name>
</gene>
<dbReference type="AlphaFoldDB" id="A0A4Y9YCI7"/>
<feature type="compositionally biased region" description="Acidic residues" evidence="1">
    <location>
        <begin position="31"/>
        <end position="47"/>
    </location>
</feature>
<evidence type="ECO:0000313" key="3">
    <source>
        <dbReference type="Proteomes" id="UP000298390"/>
    </source>
</evidence>
<reference evidence="2 3" key="1">
    <citation type="submission" date="2019-01" db="EMBL/GenBank/DDBJ databases">
        <title>Genome sequencing of the rare red list fungi Fomitopsis rosea.</title>
        <authorList>
            <person name="Buettner E."/>
            <person name="Kellner H."/>
        </authorList>
    </citation>
    <scope>NUCLEOTIDE SEQUENCE [LARGE SCALE GENOMIC DNA]</scope>
    <source>
        <strain evidence="2 3">DSM 105464</strain>
    </source>
</reference>
<sequence>MNLKRHVTYRSAIEEDLEDDEDEREVNPAEGVDEDEKDELDGEADDK</sequence>
<evidence type="ECO:0000313" key="2">
    <source>
        <dbReference type="EMBL" id="TFY60234.1"/>
    </source>
</evidence>
<feature type="compositionally biased region" description="Acidic residues" evidence="1">
    <location>
        <begin position="14"/>
        <end position="24"/>
    </location>
</feature>
<evidence type="ECO:0000256" key="1">
    <source>
        <dbReference type="SAM" id="MobiDB-lite"/>
    </source>
</evidence>
<proteinExistence type="predicted"/>